<evidence type="ECO:0000313" key="1">
    <source>
        <dbReference type="Proteomes" id="UP000095283"/>
    </source>
</evidence>
<dbReference type="WBParaSite" id="Hba_01191">
    <property type="protein sequence ID" value="Hba_01191"/>
    <property type="gene ID" value="Hba_01191"/>
</dbReference>
<keyword evidence="1" id="KW-1185">Reference proteome</keyword>
<accession>A0A1I7W966</accession>
<sequence length="45" mass="5401">MQFYIKKTSKLLHMRIKCICEEIKMECCLLKLCTNFGIYNPVKML</sequence>
<protein>
    <submittedName>
        <fullName evidence="2">Uncharacterized protein</fullName>
    </submittedName>
</protein>
<proteinExistence type="predicted"/>
<organism evidence="1 2">
    <name type="scientific">Heterorhabditis bacteriophora</name>
    <name type="common">Entomopathogenic nematode worm</name>
    <dbReference type="NCBI Taxonomy" id="37862"/>
    <lineage>
        <taxon>Eukaryota</taxon>
        <taxon>Metazoa</taxon>
        <taxon>Ecdysozoa</taxon>
        <taxon>Nematoda</taxon>
        <taxon>Chromadorea</taxon>
        <taxon>Rhabditida</taxon>
        <taxon>Rhabditina</taxon>
        <taxon>Rhabditomorpha</taxon>
        <taxon>Strongyloidea</taxon>
        <taxon>Heterorhabditidae</taxon>
        <taxon>Heterorhabditis</taxon>
    </lineage>
</organism>
<reference evidence="2" key="1">
    <citation type="submission" date="2016-11" db="UniProtKB">
        <authorList>
            <consortium name="WormBaseParasite"/>
        </authorList>
    </citation>
    <scope>IDENTIFICATION</scope>
</reference>
<name>A0A1I7W966_HETBA</name>
<dbReference type="Proteomes" id="UP000095283">
    <property type="component" value="Unplaced"/>
</dbReference>
<dbReference type="AlphaFoldDB" id="A0A1I7W966"/>
<evidence type="ECO:0000313" key="2">
    <source>
        <dbReference type="WBParaSite" id="Hba_01191"/>
    </source>
</evidence>